<accession>A0A1Q5PVT8</accession>
<feature type="domain" description="RecX first three-helical" evidence="8">
    <location>
        <begin position="17"/>
        <end position="56"/>
    </location>
</feature>
<evidence type="ECO:0000259" key="6">
    <source>
        <dbReference type="Pfam" id="PF02631"/>
    </source>
</evidence>
<dbReference type="InterPro" id="IPR003783">
    <property type="entry name" value="Regulatory_RecX"/>
</dbReference>
<keyword evidence="10" id="KW-1185">Reference proteome</keyword>
<keyword evidence="4 5" id="KW-0963">Cytoplasm</keyword>
<dbReference type="InterPro" id="IPR036388">
    <property type="entry name" value="WH-like_DNA-bd_sf"/>
</dbReference>
<feature type="domain" description="RecX second three-helical" evidence="6">
    <location>
        <begin position="63"/>
        <end position="103"/>
    </location>
</feature>
<dbReference type="Pfam" id="PF02631">
    <property type="entry name" value="RecX_HTH2"/>
    <property type="match status" value="1"/>
</dbReference>
<dbReference type="InterPro" id="IPR053925">
    <property type="entry name" value="RecX_HTH_3rd"/>
</dbReference>
<dbReference type="InterPro" id="IPR053924">
    <property type="entry name" value="RecX_HTH_2nd"/>
</dbReference>
<dbReference type="PANTHER" id="PTHR33602">
    <property type="entry name" value="REGULATORY PROTEIN RECX FAMILY PROTEIN"/>
    <property type="match status" value="1"/>
</dbReference>
<dbReference type="InParanoid" id="A0A1Q5PVT8"/>
<dbReference type="Pfam" id="PF21982">
    <property type="entry name" value="RecX_HTH1"/>
    <property type="match status" value="1"/>
</dbReference>
<organism evidence="9 10">
    <name type="scientific">Buchananella hordeovulneris</name>
    <dbReference type="NCBI Taxonomy" id="52770"/>
    <lineage>
        <taxon>Bacteria</taxon>
        <taxon>Bacillati</taxon>
        <taxon>Actinomycetota</taxon>
        <taxon>Actinomycetes</taxon>
        <taxon>Actinomycetales</taxon>
        <taxon>Actinomycetaceae</taxon>
        <taxon>Buchananella</taxon>
    </lineage>
</organism>
<name>A0A1Q5PVT8_9ACTO</name>
<evidence type="ECO:0000259" key="8">
    <source>
        <dbReference type="Pfam" id="PF21982"/>
    </source>
</evidence>
<comment type="similarity">
    <text evidence="2 5">Belongs to the RecX family.</text>
</comment>
<comment type="subcellular location">
    <subcellularLocation>
        <location evidence="1 5">Cytoplasm</location>
    </subcellularLocation>
</comment>
<dbReference type="GO" id="GO:0005737">
    <property type="term" value="C:cytoplasm"/>
    <property type="evidence" value="ECO:0007669"/>
    <property type="project" value="UniProtKB-SubCell"/>
</dbReference>
<evidence type="ECO:0000259" key="7">
    <source>
        <dbReference type="Pfam" id="PF21981"/>
    </source>
</evidence>
<reference evidence="10" key="1">
    <citation type="submission" date="2016-12" db="EMBL/GenBank/DDBJ databases">
        <authorList>
            <person name="Meng X."/>
        </authorList>
    </citation>
    <scope>NUCLEOTIDE SEQUENCE [LARGE SCALE GENOMIC DNA]</scope>
    <source>
        <strain evidence="10">DSM 20732</strain>
    </source>
</reference>
<feature type="domain" description="RecX third three-helical" evidence="7">
    <location>
        <begin position="113"/>
        <end position="157"/>
    </location>
</feature>
<protein>
    <recommendedName>
        <fullName evidence="3 5">Regulatory protein RecX</fullName>
    </recommendedName>
</protein>
<comment type="caution">
    <text evidence="9">The sequence shown here is derived from an EMBL/GenBank/DDBJ whole genome shotgun (WGS) entry which is preliminary data.</text>
</comment>
<evidence type="ECO:0000313" key="10">
    <source>
        <dbReference type="Proteomes" id="UP000185612"/>
    </source>
</evidence>
<dbReference type="GO" id="GO:0006282">
    <property type="term" value="P:regulation of DNA repair"/>
    <property type="evidence" value="ECO:0007669"/>
    <property type="project" value="UniProtKB-UniRule"/>
</dbReference>
<evidence type="ECO:0000256" key="5">
    <source>
        <dbReference type="HAMAP-Rule" id="MF_01114"/>
    </source>
</evidence>
<evidence type="ECO:0000256" key="4">
    <source>
        <dbReference type="ARBA" id="ARBA00022490"/>
    </source>
</evidence>
<dbReference type="STRING" id="52770.BSZ40_06860"/>
<comment type="function">
    <text evidence="5">Modulates RecA activity.</text>
</comment>
<dbReference type="OrthoDB" id="5244465at2"/>
<evidence type="ECO:0000313" key="9">
    <source>
        <dbReference type="EMBL" id="OKL51559.1"/>
    </source>
</evidence>
<dbReference type="RefSeq" id="WP_073824548.1">
    <property type="nucleotide sequence ID" value="NZ_MQVS01000006.1"/>
</dbReference>
<dbReference type="Proteomes" id="UP000185612">
    <property type="component" value="Unassembled WGS sequence"/>
</dbReference>
<dbReference type="EMBL" id="MQVS01000006">
    <property type="protein sequence ID" value="OKL51559.1"/>
    <property type="molecule type" value="Genomic_DNA"/>
</dbReference>
<dbReference type="AlphaFoldDB" id="A0A1Q5PVT8"/>
<gene>
    <name evidence="5" type="primary">recX</name>
    <name evidence="9" type="ORF">BSZ40_06860</name>
</gene>
<evidence type="ECO:0000256" key="1">
    <source>
        <dbReference type="ARBA" id="ARBA00004496"/>
    </source>
</evidence>
<dbReference type="InterPro" id="IPR053926">
    <property type="entry name" value="RecX_HTH_1st"/>
</dbReference>
<dbReference type="Pfam" id="PF21981">
    <property type="entry name" value="RecX_HTH3"/>
    <property type="match status" value="1"/>
</dbReference>
<dbReference type="PANTHER" id="PTHR33602:SF1">
    <property type="entry name" value="REGULATORY PROTEIN RECX FAMILY PROTEIN"/>
    <property type="match status" value="1"/>
</dbReference>
<evidence type="ECO:0000256" key="3">
    <source>
        <dbReference type="ARBA" id="ARBA00018111"/>
    </source>
</evidence>
<dbReference type="Gene3D" id="1.10.10.10">
    <property type="entry name" value="Winged helix-like DNA-binding domain superfamily/Winged helix DNA-binding domain"/>
    <property type="match status" value="2"/>
</dbReference>
<evidence type="ECO:0000256" key="2">
    <source>
        <dbReference type="ARBA" id="ARBA00009695"/>
    </source>
</evidence>
<proteinExistence type="inferred from homology"/>
<sequence>MRRSPADLPPAARYEAAREVVLKSLTACARTRGQLAATLARKGFDEATATAVLDRLTEVGLIDDAAYAELLVRTRVAERGLAPAAIASELARKGVASSIVQAAVAQIDADQQRQMASQLAVKRARSLTNCTRQVAWRRLTSMLARKGYPAQLVSEVVTQVLADWAEPEEEQ</sequence>
<dbReference type="HAMAP" id="MF_01114">
    <property type="entry name" value="RecX"/>
    <property type="match status" value="1"/>
</dbReference>